<dbReference type="SUPFAM" id="SSF51658">
    <property type="entry name" value="Xylose isomerase-like"/>
    <property type="match status" value="1"/>
</dbReference>
<evidence type="ECO:0000313" key="14">
    <source>
        <dbReference type="EMBL" id="RHL76486.1"/>
    </source>
</evidence>
<comment type="cofactor">
    <cofactor evidence="2">
        <name>Co(2+)</name>
        <dbReference type="ChEBI" id="CHEBI:48828"/>
    </cofactor>
</comment>
<comment type="subunit">
    <text evidence="4">Homotetramer.</text>
</comment>
<comment type="function">
    <text evidence="10">Involved in the biosynthesis of D-psicose. Catalyzes the reversible epimerization of D-fructose at the C3 position to yield D-psicose. The enzyme is highly specific for D-psicose and shows very low activity with D-tagatose.</text>
</comment>
<dbReference type="RefSeq" id="WP_118375644.1">
    <property type="nucleotide sequence ID" value="NZ_QRPB01000020.1"/>
</dbReference>
<feature type="domain" description="Xylose isomerase-like TIM barrel" evidence="13">
    <location>
        <begin position="22"/>
        <end position="267"/>
    </location>
</feature>
<keyword evidence="7 14" id="KW-0413">Isomerase</keyword>
<dbReference type="InterPro" id="IPR013022">
    <property type="entry name" value="Xyl_isomerase-like_TIM-brl"/>
</dbReference>
<evidence type="ECO:0000256" key="5">
    <source>
        <dbReference type="ARBA" id="ARBA00022723"/>
    </source>
</evidence>
<evidence type="ECO:0000256" key="8">
    <source>
        <dbReference type="ARBA" id="ARBA00023285"/>
    </source>
</evidence>
<dbReference type="InterPro" id="IPR050312">
    <property type="entry name" value="IolE/XylAMocC-like"/>
</dbReference>
<comment type="catalytic activity">
    <reaction evidence="9">
        <text>D-allulose = keto-D-fructose</text>
        <dbReference type="Rhea" id="RHEA:42360"/>
        <dbReference type="ChEBI" id="CHEBI:27605"/>
        <dbReference type="ChEBI" id="CHEBI:48095"/>
        <dbReference type="EC" id="5.1.3.30"/>
    </reaction>
</comment>
<evidence type="ECO:0000256" key="11">
    <source>
        <dbReference type="ARBA" id="ARBA00066360"/>
    </source>
</evidence>
<comment type="cofactor">
    <cofactor evidence="1">
        <name>Mn(2+)</name>
        <dbReference type="ChEBI" id="CHEBI:29035"/>
    </cofactor>
</comment>
<dbReference type="FunFam" id="3.20.20.150:FF:000022">
    <property type="entry name" value="D-psicose 3-epimerase"/>
    <property type="match status" value="1"/>
</dbReference>
<keyword evidence="5" id="KW-0479">Metal-binding</keyword>
<proteinExistence type="inferred from homology"/>
<reference evidence="14 15" key="1">
    <citation type="submission" date="2018-08" db="EMBL/GenBank/DDBJ databases">
        <title>A genome reference for cultivated species of the human gut microbiota.</title>
        <authorList>
            <person name="Zou Y."/>
            <person name="Xue W."/>
            <person name="Luo G."/>
        </authorList>
    </citation>
    <scope>NUCLEOTIDE SEQUENCE [LARGE SCALE GENOMIC DNA]</scope>
    <source>
        <strain evidence="14 15">AF36-2BH</strain>
    </source>
</reference>
<dbReference type="GO" id="GO:0016857">
    <property type="term" value="F:racemase and epimerase activity, acting on carbohydrates and derivatives"/>
    <property type="evidence" value="ECO:0007669"/>
    <property type="project" value="UniProtKB-ARBA"/>
</dbReference>
<dbReference type="Gene3D" id="3.20.20.150">
    <property type="entry name" value="Divalent-metal-dependent TIM barrel enzymes"/>
    <property type="match status" value="1"/>
</dbReference>
<dbReference type="AlphaFoldDB" id="A0A396FPQ5"/>
<accession>A0A396FPQ5</accession>
<evidence type="ECO:0000256" key="12">
    <source>
        <dbReference type="ARBA" id="ARBA00074544"/>
    </source>
</evidence>
<evidence type="ECO:0000256" key="2">
    <source>
        <dbReference type="ARBA" id="ARBA00001941"/>
    </source>
</evidence>
<dbReference type="GO" id="GO:0050897">
    <property type="term" value="F:cobalt ion binding"/>
    <property type="evidence" value="ECO:0007669"/>
    <property type="project" value="UniProtKB-ARBA"/>
</dbReference>
<dbReference type="PANTHER" id="PTHR12110:SF41">
    <property type="entry name" value="INOSOSE DEHYDRATASE"/>
    <property type="match status" value="1"/>
</dbReference>
<evidence type="ECO:0000256" key="4">
    <source>
        <dbReference type="ARBA" id="ARBA00011881"/>
    </source>
</evidence>
<evidence type="ECO:0000256" key="3">
    <source>
        <dbReference type="ARBA" id="ARBA00005962"/>
    </source>
</evidence>
<dbReference type="Pfam" id="PF01261">
    <property type="entry name" value="AP_endonuc_2"/>
    <property type="match status" value="1"/>
</dbReference>
<keyword evidence="8" id="KW-0170">Cobalt</keyword>
<name>A0A396FPQ5_9FIRM</name>
<dbReference type="PANTHER" id="PTHR12110">
    <property type="entry name" value="HYDROXYPYRUVATE ISOMERASE"/>
    <property type="match status" value="1"/>
</dbReference>
<dbReference type="GO" id="GO:0030145">
    <property type="term" value="F:manganese ion binding"/>
    <property type="evidence" value="ECO:0007669"/>
    <property type="project" value="UniProtKB-ARBA"/>
</dbReference>
<evidence type="ECO:0000313" key="15">
    <source>
        <dbReference type="Proteomes" id="UP000266698"/>
    </source>
</evidence>
<evidence type="ECO:0000256" key="1">
    <source>
        <dbReference type="ARBA" id="ARBA00001936"/>
    </source>
</evidence>
<protein>
    <recommendedName>
        <fullName evidence="12">D-psicose 3-epimerase</fullName>
        <ecNumber evidence="11">5.1.3.30</ecNumber>
    </recommendedName>
</protein>
<sequence>MQHGIYYAYWEHEWDGDYHYYIDKVSRLGFDILEIAAGPLPEYSDEGLKELKKHAADKNIRLTVGYGPVPENNISSSDPAVRKHALEFYTDLFKRMEKIGATLIGGALYSCWPIDYSKPVDKKGDWERGIEGMAKLGRIAAECGIEVLGLESLNRFENHVINTSKECTAFVKSVRELEPKASNVSVMLDTFHMNIEEESIGAAIREAGSLLGHFHTGECNRMVPGRGRTPWREIGEALRDINYDKTVVMEPFVMPGGTVGQNIKVWRDIVPDTSEEALDRDAKNALEFERYMLG</sequence>
<evidence type="ECO:0000256" key="6">
    <source>
        <dbReference type="ARBA" id="ARBA00023211"/>
    </source>
</evidence>
<comment type="caution">
    <text evidence="14">The sequence shown here is derived from an EMBL/GenBank/DDBJ whole genome shotgun (WGS) entry which is preliminary data.</text>
</comment>
<comment type="similarity">
    <text evidence="3">Belongs to the hyi family.</text>
</comment>
<evidence type="ECO:0000256" key="9">
    <source>
        <dbReference type="ARBA" id="ARBA00052403"/>
    </source>
</evidence>
<gene>
    <name evidence="14" type="ORF">DW001_13760</name>
</gene>
<dbReference type="Proteomes" id="UP000266698">
    <property type="component" value="Unassembled WGS sequence"/>
</dbReference>
<evidence type="ECO:0000259" key="13">
    <source>
        <dbReference type="Pfam" id="PF01261"/>
    </source>
</evidence>
<organism evidence="14 15">
    <name type="scientific">Agathobacter rectalis</name>
    <dbReference type="NCBI Taxonomy" id="39491"/>
    <lineage>
        <taxon>Bacteria</taxon>
        <taxon>Bacillati</taxon>
        <taxon>Bacillota</taxon>
        <taxon>Clostridia</taxon>
        <taxon>Lachnospirales</taxon>
        <taxon>Lachnospiraceae</taxon>
        <taxon>Agathobacter</taxon>
    </lineage>
</organism>
<dbReference type="InterPro" id="IPR036237">
    <property type="entry name" value="Xyl_isomerase-like_sf"/>
</dbReference>
<keyword evidence="6" id="KW-0464">Manganese</keyword>
<evidence type="ECO:0000256" key="10">
    <source>
        <dbReference type="ARBA" id="ARBA00059907"/>
    </source>
</evidence>
<dbReference type="EMBL" id="QRPB01000020">
    <property type="protein sequence ID" value="RHL76486.1"/>
    <property type="molecule type" value="Genomic_DNA"/>
</dbReference>
<dbReference type="EC" id="5.1.3.30" evidence="11"/>
<evidence type="ECO:0000256" key="7">
    <source>
        <dbReference type="ARBA" id="ARBA00023235"/>
    </source>
</evidence>